<feature type="repeat" description="WD" evidence="7">
    <location>
        <begin position="809"/>
        <end position="850"/>
    </location>
</feature>
<keyword evidence="3" id="KW-0677">Repeat</keyword>
<evidence type="ECO:0000256" key="2">
    <source>
        <dbReference type="ARBA" id="ARBA00022574"/>
    </source>
</evidence>
<evidence type="ECO:0000256" key="5">
    <source>
        <dbReference type="ARBA" id="ARBA00022833"/>
    </source>
</evidence>
<dbReference type="EMBL" id="OA882464">
    <property type="protein sequence ID" value="CAD7275505.1"/>
    <property type="molecule type" value="Genomic_DNA"/>
</dbReference>
<evidence type="ECO:0000256" key="4">
    <source>
        <dbReference type="ARBA" id="ARBA00022771"/>
    </source>
</evidence>
<evidence type="ECO:0000256" key="6">
    <source>
        <dbReference type="PROSITE-ProRule" id="PRU00175"/>
    </source>
</evidence>
<organism evidence="11">
    <name type="scientific">Notodromas monacha</name>
    <dbReference type="NCBI Taxonomy" id="399045"/>
    <lineage>
        <taxon>Eukaryota</taxon>
        <taxon>Metazoa</taxon>
        <taxon>Ecdysozoa</taxon>
        <taxon>Arthropoda</taxon>
        <taxon>Crustacea</taxon>
        <taxon>Oligostraca</taxon>
        <taxon>Ostracoda</taxon>
        <taxon>Podocopa</taxon>
        <taxon>Podocopida</taxon>
        <taxon>Cypridocopina</taxon>
        <taxon>Cypridoidea</taxon>
        <taxon>Cyprididae</taxon>
        <taxon>Notodromas</taxon>
    </lineage>
</organism>
<evidence type="ECO:0000256" key="8">
    <source>
        <dbReference type="SAM" id="Coils"/>
    </source>
</evidence>
<keyword evidence="5" id="KW-0862">Zinc</keyword>
<dbReference type="GO" id="GO:0008270">
    <property type="term" value="F:zinc ion binding"/>
    <property type="evidence" value="ECO:0007669"/>
    <property type="project" value="UniProtKB-KW"/>
</dbReference>
<dbReference type="SUPFAM" id="SSF57850">
    <property type="entry name" value="RING/U-box"/>
    <property type="match status" value="1"/>
</dbReference>
<dbReference type="PROSITE" id="PS50294">
    <property type="entry name" value="WD_REPEATS_REGION"/>
    <property type="match status" value="5"/>
</dbReference>
<dbReference type="Gene3D" id="3.30.930.10">
    <property type="entry name" value="Bira Bifunctional Protein, Domain 2"/>
    <property type="match status" value="1"/>
</dbReference>
<feature type="repeat" description="WD" evidence="7">
    <location>
        <begin position="683"/>
        <end position="724"/>
    </location>
</feature>
<feature type="repeat" description="WD" evidence="7">
    <location>
        <begin position="725"/>
        <end position="766"/>
    </location>
</feature>
<reference evidence="11" key="1">
    <citation type="submission" date="2020-11" db="EMBL/GenBank/DDBJ databases">
        <authorList>
            <person name="Tran Van P."/>
        </authorList>
    </citation>
    <scope>NUCLEOTIDE SEQUENCE</scope>
</reference>
<dbReference type="GO" id="GO:0006289">
    <property type="term" value="P:nucleotide-excision repair"/>
    <property type="evidence" value="ECO:0007669"/>
    <property type="project" value="InterPro"/>
</dbReference>
<feature type="compositionally biased region" description="Low complexity" evidence="9">
    <location>
        <begin position="352"/>
        <end position="364"/>
    </location>
</feature>
<evidence type="ECO:0000256" key="1">
    <source>
        <dbReference type="ARBA" id="ARBA00007636"/>
    </source>
</evidence>
<feature type="region of interest" description="Disordered" evidence="9">
    <location>
        <begin position="542"/>
        <end position="563"/>
    </location>
</feature>
<dbReference type="InterPro" id="IPR059122">
    <property type="entry name" value="Beta-prop_WDR5-like"/>
</dbReference>
<dbReference type="InterPro" id="IPR001680">
    <property type="entry name" value="WD40_rpt"/>
</dbReference>
<gene>
    <name evidence="11" type="ORF">NMOB1V02_LOCUS3298</name>
</gene>
<dbReference type="GO" id="GO:0048188">
    <property type="term" value="C:Set1C/COMPASS complex"/>
    <property type="evidence" value="ECO:0007669"/>
    <property type="project" value="TreeGrafter"/>
</dbReference>
<evidence type="ECO:0000313" key="12">
    <source>
        <dbReference type="Proteomes" id="UP000678499"/>
    </source>
</evidence>
<dbReference type="SUPFAM" id="SSF50978">
    <property type="entry name" value="WD40 repeat-like"/>
    <property type="match status" value="1"/>
</dbReference>
<dbReference type="Pfam" id="PF17121">
    <property type="entry name" value="zf-C3HC4_5"/>
    <property type="match status" value="1"/>
</dbReference>
<keyword evidence="2 7" id="KW-0853">WD repeat</keyword>
<feature type="region of interest" description="Disordered" evidence="9">
    <location>
        <begin position="615"/>
        <end position="650"/>
    </location>
</feature>
<dbReference type="InterPro" id="IPR015877">
    <property type="entry name" value="MAT1_centre"/>
</dbReference>
<name>A0A7R9BJ94_9CRUS</name>
<sequence>MCEAESSFRFHVTGSRGSSPRCNMRCGTRLISELVDQSHTLNSSGVLDLKMSKTCQQEFSEKFHDLMKSGGGCTKCKTLKIADPSLKLFVNSCGHSWCSSCVEISFIRGPNPCPVCGTVLRKKGFRPQVYREAYVERDNEIRHNLLKEINLMRSDFKTLRLYNDYLEFVETVIFNLVNGVDVEKTKKDIENFKRLHGDSISKNKNKISEADQEILNILEAERGLPPGQSLPPPRSSVKQPVKPTVADVQKITNVRKTQVRVRKRRPVTEVHRHRTSCDVRVMKGPIPPRIESLHILPVPVSPGKVGGFRPEFGALKLYEKAFEKRKAVALDKASRCTTCEQKMDVDPPDDPVLPSSSSASSASCLKRSSSAPMIDQISDTAVCSPSFTVERIRNPRASMTSTASLSPLSNSWRPRRLSANHGSLSSPSSPHGLAPRVQQLKKEEGLDEVSQESDLHSTLRLSESWGDLSVGAETRHVRVSDPLTVNLEPWSSGPMSPGVHGSQQLGSLLTAPQPLSIFQHHSCPLPSPTRGTRLNTQLTMRSVSFSPSPSPSPTRKTFTTRRSQSPIAMRANQQLAGAVKRKCELLLAGSGDQDVQPLPKRLFGGLLMPQTTMMMTPSLPPSSTTTSGFDTPTSSSASSPEAQSPASKTTSLAKAMEQVLLIAYPEISSDFAGKPNYRLIYTLAGHQKAVSAVKFSPSGEWLASSSADKLIKIWGAYDGKFETSISGHKLGISDVAWSHDNRYLVSASDDKTLKIWDFTTGKCLKTLKGHSNYVFCCNFNPQSNLVVSGSFDESVRIWDVKTGKCLKTLPAHSDPVSAVHFNRDGTLIVSSSYDGLCRIWDTQSGQCLKTLIDDDNPPVSYVKFSPNGKYILAATLDSTLKLWDYAKVKPLKAYTGHKNEKHCIFANFSVTGGKWIVCGSEDNMVYIWNLQTKEVVQKLAGHSDVVLCTACHPTENIIASAALENDKTIKLWKMNLQMLSRCRLGSRLRWSVRFASNLVSVGIQGEQKVLVLKPEIEYEKVWDHREQLVDNLVRRRVYSDAESASDAVESLRQRWEELKEQKKRVELREQRWALEEDLLTKLIHLPNSLHETVADASEITGHFCVPNPWEKPVLGESSELDVGFLLRDWMRVKGYQPWSPSDTVTADVAEAVYGPHYFRHCWQLEKQHLFLPGSASLAAMCSVFARRMTKPHVALPLKVFSTGNVYPTSAERNFSCSALIFGQETSGDHGFEVLLADALEVLTRFGLNVRVVSCGVPLLEARQMRRVDLQVLGGTSDEWKRVGHVEECSDYLSRRLLMKSQVRSSKQEVYLNVAYSTLSLTSLLPILEMNKTTDA</sequence>
<keyword evidence="4 6" id="KW-0863">Zinc-finger</keyword>
<dbReference type="Gene3D" id="2.130.10.10">
    <property type="entry name" value="YVTN repeat-like/Quinoprotein amine dehydrogenase"/>
    <property type="match status" value="1"/>
</dbReference>
<evidence type="ECO:0000256" key="3">
    <source>
        <dbReference type="ARBA" id="ARBA00022737"/>
    </source>
</evidence>
<proteinExistence type="inferred from homology"/>
<dbReference type="Gene3D" id="3.30.40.10">
    <property type="entry name" value="Zinc/RING finger domain, C3HC4 (zinc finger)"/>
    <property type="match status" value="1"/>
</dbReference>
<keyword evidence="8" id="KW-0175">Coiled coil</keyword>
<feature type="repeat" description="WD" evidence="7">
    <location>
        <begin position="894"/>
        <end position="938"/>
    </location>
</feature>
<feature type="compositionally biased region" description="Polar residues" evidence="9">
    <location>
        <begin position="397"/>
        <end position="412"/>
    </location>
</feature>
<feature type="region of interest" description="Disordered" evidence="9">
    <location>
        <begin position="394"/>
        <end position="436"/>
    </location>
</feature>
<feature type="coiled-coil region" evidence="8">
    <location>
        <begin position="1041"/>
        <end position="1068"/>
    </location>
</feature>
<dbReference type="CDD" id="cd00200">
    <property type="entry name" value="WD40"/>
    <property type="match status" value="1"/>
</dbReference>
<dbReference type="GO" id="GO:0061575">
    <property type="term" value="F:cyclin-dependent protein serine/threonine kinase activator activity"/>
    <property type="evidence" value="ECO:0007669"/>
    <property type="project" value="InterPro"/>
</dbReference>
<feature type="region of interest" description="Disordered" evidence="9">
    <location>
        <begin position="223"/>
        <end position="242"/>
    </location>
</feature>
<feature type="repeat" description="WD" evidence="7">
    <location>
        <begin position="852"/>
        <end position="893"/>
    </location>
</feature>
<dbReference type="Pfam" id="PF06391">
    <property type="entry name" value="MAT1"/>
    <property type="match status" value="1"/>
</dbReference>
<accession>A0A7R9BJ94</accession>
<feature type="compositionally biased region" description="Low complexity" evidence="9">
    <location>
        <begin position="421"/>
        <end position="433"/>
    </location>
</feature>
<dbReference type="OrthoDB" id="674604at2759"/>
<dbReference type="GO" id="GO:0005675">
    <property type="term" value="C:transcription factor TFIIH holo complex"/>
    <property type="evidence" value="ECO:0007669"/>
    <property type="project" value="InterPro"/>
</dbReference>
<dbReference type="InterPro" id="IPR004575">
    <property type="entry name" value="MAT1/Tfb3"/>
</dbReference>
<dbReference type="PANTHER" id="PTHR22847:SF637">
    <property type="entry name" value="WD REPEAT DOMAIN 5B"/>
    <property type="match status" value="1"/>
</dbReference>
<keyword evidence="4 6" id="KW-0479">Metal-binding</keyword>
<keyword evidence="12" id="KW-1185">Reference proteome</keyword>
<dbReference type="FunFam" id="2.130.10.10:FF:000029">
    <property type="entry name" value="WD repeat-containing protein 5"/>
    <property type="match status" value="1"/>
</dbReference>
<dbReference type="Pfam" id="PF25175">
    <property type="entry name" value="Beta-prop_WDR5"/>
    <property type="match status" value="1"/>
</dbReference>
<feature type="region of interest" description="Disordered" evidence="9">
    <location>
        <begin position="341"/>
        <end position="364"/>
    </location>
</feature>
<evidence type="ECO:0000313" key="11">
    <source>
        <dbReference type="EMBL" id="CAD7275505.1"/>
    </source>
</evidence>
<evidence type="ECO:0000256" key="7">
    <source>
        <dbReference type="PROSITE-ProRule" id="PRU00221"/>
    </source>
</evidence>
<dbReference type="SMART" id="SM00320">
    <property type="entry name" value="WD40"/>
    <property type="match status" value="7"/>
</dbReference>
<dbReference type="GO" id="GO:0042393">
    <property type="term" value="F:histone binding"/>
    <property type="evidence" value="ECO:0007669"/>
    <property type="project" value="TreeGrafter"/>
</dbReference>
<dbReference type="EMBL" id="CAJPEX010000427">
    <property type="protein sequence ID" value="CAG0915657.1"/>
    <property type="molecule type" value="Genomic_DNA"/>
</dbReference>
<dbReference type="InterPro" id="IPR013083">
    <property type="entry name" value="Znf_RING/FYVE/PHD"/>
</dbReference>
<feature type="repeat" description="WD" evidence="7">
    <location>
        <begin position="767"/>
        <end position="808"/>
    </location>
</feature>
<dbReference type="InterPro" id="IPR019775">
    <property type="entry name" value="WD40_repeat_CS"/>
</dbReference>
<dbReference type="NCBIfam" id="TIGR00570">
    <property type="entry name" value="cdk7"/>
    <property type="match status" value="1"/>
</dbReference>
<feature type="domain" description="RING-type" evidence="10">
    <location>
        <begin position="73"/>
        <end position="116"/>
    </location>
</feature>
<protein>
    <recommendedName>
        <fullName evidence="10">RING-type domain-containing protein</fullName>
    </recommendedName>
</protein>
<dbReference type="InterPro" id="IPR015943">
    <property type="entry name" value="WD40/YVTN_repeat-like_dom_sf"/>
</dbReference>
<dbReference type="PANTHER" id="PTHR22847">
    <property type="entry name" value="WD40 REPEAT PROTEIN"/>
    <property type="match status" value="1"/>
</dbReference>
<feature type="compositionally biased region" description="Low complexity" evidence="9">
    <location>
        <begin position="615"/>
        <end position="647"/>
    </location>
</feature>
<dbReference type="InterPro" id="IPR036322">
    <property type="entry name" value="WD40_repeat_dom_sf"/>
</dbReference>
<dbReference type="InterPro" id="IPR045864">
    <property type="entry name" value="aa-tRNA-synth_II/BPL/LPL"/>
</dbReference>
<comment type="similarity">
    <text evidence="1">Belongs to the WD repeat WDR5/wds family.</text>
</comment>
<evidence type="ECO:0000259" key="10">
    <source>
        <dbReference type="PROSITE" id="PS50089"/>
    </source>
</evidence>
<dbReference type="PROSITE" id="PS50089">
    <property type="entry name" value="ZF_RING_2"/>
    <property type="match status" value="1"/>
</dbReference>
<dbReference type="PRINTS" id="PR00320">
    <property type="entry name" value="GPROTEINBRPT"/>
</dbReference>
<dbReference type="PROSITE" id="PS00678">
    <property type="entry name" value="WD_REPEATS_1"/>
    <property type="match status" value="3"/>
</dbReference>
<dbReference type="InterPro" id="IPR020472">
    <property type="entry name" value="WD40_PAC1"/>
</dbReference>
<dbReference type="Proteomes" id="UP000678499">
    <property type="component" value="Unassembled WGS sequence"/>
</dbReference>
<dbReference type="PROSITE" id="PS50082">
    <property type="entry name" value="WD_REPEATS_2"/>
    <property type="match status" value="6"/>
</dbReference>
<dbReference type="InterPro" id="IPR001841">
    <property type="entry name" value="Znf_RING"/>
</dbReference>
<evidence type="ECO:0000256" key="9">
    <source>
        <dbReference type="SAM" id="MobiDB-lite"/>
    </source>
</evidence>